<name>A0ABS7E780_9GAMM</name>
<comment type="caution">
    <text evidence="2">The sequence shown here is derived from an EMBL/GenBank/DDBJ whole genome shotgun (WGS) entry which is preliminary data.</text>
</comment>
<proteinExistence type="predicted"/>
<organism evidence="2 3">
    <name type="scientific">Shewanella nanhaiensis</name>
    <dbReference type="NCBI Taxonomy" id="2864872"/>
    <lineage>
        <taxon>Bacteria</taxon>
        <taxon>Pseudomonadati</taxon>
        <taxon>Pseudomonadota</taxon>
        <taxon>Gammaproteobacteria</taxon>
        <taxon>Alteromonadales</taxon>
        <taxon>Shewanellaceae</taxon>
        <taxon>Shewanella</taxon>
    </lineage>
</organism>
<evidence type="ECO:0000313" key="3">
    <source>
        <dbReference type="Proteomes" id="UP001195963"/>
    </source>
</evidence>
<dbReference type="RefSeq" id="WP_220110928.1">
    <property type="nucleotide sequence ID" value="NZ_JAHZST010000014.1"/>
</dbReference>
<feature type="coiled-coil region" evidence="1">
    <location>
        <begin position="85"/>
        <end position="112"/>
    </location>
</feature>
<accession>A0ABS7E780</accession>
<sequence>MRLAGEALNDVIEKELREMVREGYSLSPITNKSLFDRLKKKGIISGSISTLTSRKEIIETYKKMQLHEVGGTFGKSARSGATQSRLELIKTNAKLREQVDEARKQVADNTESLINIIQQIKMTGIQKNIERVISPYLIRELHKRGKN</sequence>
<evidence type="ECO:0000256" key="1">
    <source>
        <dbReference type="SAM" id="Coils"/>
    </source>
</evidence>
<keyword evidence="3" id="KW-1185">Reference proteome</keyword>
<evidence type="ECO:0000313" key="2">
    <source>
        <dbReference type="EMBL" id="MBW8185510.1"/>
    </source>
</evidence>
<protein>
    <recommendedName>
        <fullName evidence="4">DNA-binding protein</fullName>
    </recommendedName>
</protein>
<dbReference type="Proteomes" id="UP001195963">
    <property type="component" value="Unassembled WGS sequence"/>
</dbReference>
<gene>
    <name evidence="2" type="ORF">K0625_17815</name>
</gene>
<dbReference type="EMBL" id="JAHZST010000014">
    <property type="protein sequence ID" value="MBW8185510.1"/>
    <property type="molecule type" value="Genomic_DNA"/>
</dbReference>
<evidence type="ECO:0008006" key="4">
    <source>
        <dbReference type="Google" id="ProtNLM"/>
    </source>
</evidence>
<reference evidence="2 3" key="1">
    <citation type="submission" date="2021-07" db="EMBL/GenBank/DDBJ databases">
        <title>Shewanella sp. nov, isolated from SCS.</title>
        <authorList>
            <person name="Cao W.R."/>
        </authorList>
    </citation>
    <scope>NUCLEOTIDE SEQUENCE [LARGE SCALE GENOMIC DNA]</scope>
    <source>
        <strain evidence="2 3">NR704-98</strain>
    </source>
</reference>
<keyword evidence="1" id="KW-0175">Coiled coil</keyword>